<organism evidence="1 2">
    <name type="scientific">Microlunatus aurantiacus</name>
    <dbReference type="NCBI Taxonomy" id="446786"/>
    <lineage>
        <taxon>Bacteria</taxon>
        <taxon>Bacillati</taxon>
        <taxon>Actinomycetota</taxon>
        <taxon>Actinomycetes</taxon>
        <taxon>Propionibacteriales</taxon>
        <taxon>Propionibacteriaceae</taxon>
        <taxon>Microlunatus</taxon>
    </lineage>
</organism>
<dbReference type="RefSeq" id="WP_344812197.1">
    <property type="nucleotide sequence ID" value="NZ_BAAAYX010000004.1"/>
</dbReference>
<gene>
    <name evidence="1" type="ORF">GCM10022204_20140</name>
</gene>
<evidence type="ECO:0000313" key="2">
    <source>
        <dbReference type="Proteomes" id="UP001500051"/>
    </source>
</evidence>
<name>A0ABP7DDX8_9ACTN</name>
<protein>
    <recommendedName>
        <fullName evidence="3">PASTA domain-containing protein</fullName>
    </recommendedName>
</protein>
<accession>A0ABP7DDX8</accession>
<dbReference type="Proteomes" id="UP001500051">
    <property type="component" value="Unassembled WGS sequence"/>
</dbReference>
<reference evidence="2" key="1">
    <citation type="journal article" date="2019" name="Int. J. Syst. Evol. Microbiol.">
        <title>The Global Catalogue of Microorganisms (GCM) 10K type strain sequencing project: providing services to taxonomists for standard genome sequencing and annotation.</title>
        <authorList>
            <consortium name="The Broad Institute Genomics Platform"/>
            <consortium name="The Broad Institute Genome Sequencing Center for Infectious Disease"/>
            <person name="Wu L."/>
            <person name="Ma J."/>
        </authorList>
    </citation>
    <scope>NUCLEOTIDE SEQUENCE [LARGE SCALE GENOMIC DNA]</scope>
    <source>
        <strain evidence="2">JCM 16548</strain>
    </source>
</reference>
<proteinExistence type="predicted"/>
<comment type="caution">
    <text evidence="1">The sequence shown here is derived from an EMBL/GenBank/DDBJ whole genome shotgun (WGS) entry which is preliminary data.</text>
</comment>
<evidence type="ECO:0008006" key="3">
    <source>
        <dbReference type="Google" id="ProtNLM"/>
    </source>
</evidence>
<dbReference type="EMBL" id="BAAAYX010000004">
    <property type="protein sequence ID" value="GAA3702950.1"/>
    <property type="molecule type" value="Genomic_DNA"/>
</dbReference>
<evidence type="ECO:0000313" key="1">
    <source>
        <dbReference type="EMBL" id="GAA3702950.1"/>
    </source>
</evidence>
<keyword evidence="2" id="KW-1185">Reference proteome</keyword>
<sequence>MPEDPDYPMTESERWTRQRWEEPSTLKAHTTLSGKVMNPDTLDVTVEAVGRHVTSLLRERVRAFAWLELLDRRTAPLPDQLDRLERGVIEIQRALAAQTEMLSAMAAGLGLVAVPAWLSLAEIESGDSMGGLERPSATALGLVVAYDHQRQLPGREHEELLGIQPAPGTLVQRGSTVTVSINLNG</sequence>